<dbReference type="AlphaFoldDB" id="A0A806TTR6"/>
<accession>A0A806TTR6</accession>
<dbReference type="EMBL" id="CP010586">
    <property type="protein sequence ID" value="AKP78067.1"/>
    <property type="molecule type" value="Genomic_DNA"/>
</dbReference>
<name>A0A806TTR6_PRIMG</name>
<evidence type="ECO:0000313" key="1">
    <source>
        <dbReference type="EMBL" id="AKP78067.1"/>
    </source>
</evidence>
<evidence type="ECO:0000313" key="2">
    <source>
        <dbReference type="Proteomes" id="UP000036410"/>
    </source>
</evidence>
<organism evidence="1 2">
    <name type="scientific">Priestia megaterium Q3</name>
    <dbReference type="NCBI Taxonomy" id="1452722"/>
    <lineage>
        <taxon>Bacteria</taxon>
        <taxon>Bacillati</taxon>
        <taxon>Bacillota</taxon>
        <taxon>Bacilli</taxon>
        <taxon>Bacillales</taxon>
        <taxon>Bacillaceae</taxon>
        <taxon>Priestia</taxon>
    </lineage>
</organism>
<gene>
    <name evidence="1" type="ORF">AS52_03106</name>
</gene>
<dbReference type="Proteomes" id="UP000036410">
    <property type="component" value="Chromosome"/>
</dbReference>
<sequence length="87" mass="8903">MAVTTADIMAVTTVEGMTATTADITAVTTMEGITMVTTVAVITADITAVVKNVIAAKDVTAAGAGFFNTGALKQQKELKKLSSFFVS</sequence>
<proteinExistence type="predicted"/>
<protein>
    <submittedName>
        <fullName evidence="1">Uncharacterized protein</fullName>
    </submittedName>
</protein>
<reference evidence="1 2" key="1">
    <citation type="submission" date="2015-01" db="EMBL/GenBank/DDBJ databases">
        <title>Genome sequence of bacillus megaterium Q3.</title>
        <authorList>
            <person name="Wang Y."/>
            <person name="Luo K."/>
            <person name="Bai L."/>
            <person name="Luo F."/>
        </authorList>
    </citation>
    <scope>NUCLEOTIDE SEQUENCE [LARGE SCALE GENOMIC DNA]</scope>
    <source>
        <strain evidence="1 2">Q3</strain>
    </source>
</reference>